<dbReference type="InterPro" id="IPR003169">
    <property type="entry name" value="GYF"/>
</dbReference>
<dbReference type="PROSITE" id="PS50829">
    <property type="entry name" value="GYF"/>
    <property type="match status" value="1"/>
</dbReference>
<evidence type="ECO:0000256" key="1">
    <source>
        <dbReference type="SAM" id="MobiDB-lite"/>
    </source>
</evidence>
<dbReference type="AlphaFoldDB" id="A0A0H2RHI1"/>
<feature type="region of interest" description="Disordered" evidence="1">
    <location>
        <begin position="195"/>
        <end position="235"/>
    </location>
</feature>
<dbReference type="PANTHER" id="PTHR13138:SF3">
    <property type="entry name" value="CD2 ANTIGEN CYTOPLASMIC TAIL-BINDING PROTEIN 2"/>
    <property type="match status" value="1"/>
</dbReference>
<reference evidence="3 4" key="1">
    <citation type="submission" date="2015-04" db="EMBL/GenBank/DDBJ databases">
        <title>Complete genome sequence of Schizopora paradoxa KUC8140, a cosmopolitan wood degrader in East Asia.</title>
        <authorList>
            <consortium name="DOE Joint Genome Institute"/>
            <person name="Min B."/>
            <person name="Park H."/>
            <person name="Jang Y."/>
            <person name="Kim J.-J."/>
            <person name="Kim K.H."/>
            <person name="Pangilinan J."/>
            <person name="Lipzen A."/>
            <person name="Riley R."/>
            <person name="Grigoriev I.V."/>
            <person name="Spatafora J.W."/>
            <person name="Choi I.-G."/>
        </authorList>
    </citation>
    <scope>NUCLEOTIDE SEQUENCE [LARGE SCALE GENOMIC DNA]</scope>
    <source>
        <strain evidence="3 4">KUC8140</strain>
    </source>
</reference>
<gene>
    <name evidence="3" type="ORF">SCHPADRAFT_834634</name>
</gene>
<feature type="compositionally biased region" description="Basic and acidic residues" evidence="1">
    <location>
        <begin position="213"/>
        <end position="222"/>
    </location>
</feature>
<organism evidence="3 4">
    <name type="scientific">Schizopora paradoxa</name>
    <dbReference type="NCBI Taxonomy" id="27342"/>
    <lineage>
        <taxon>Eukaryota</taxon>
        <taxon>Fungi</taxon>
        <taxon>Dikarya</taxon>
        <taxon>Basidiomycota</taxon>
        <taxon>Agaricomycotina</taxon>
        <taxon>Agaricomycetes</taxon>
        <taxon>Hymenochaetales</taxon>
        <taxon>Schizoporaceae</taxon>
        <taxon>Schizopora</taxon>
    </lineage>
</organism>
<accession>A0A0H2RHI1</accession>
<dbReference type="InParanoid" id="A0A0H2RHI1"/>
<dbReference type="Gene3D" id="3.30.1490.40">
    <property type="match status" value="1"/>
</dbReference>
<feature type="compositionally biased region" description="Basic residues" evidence="1">
    <location>
        <begin position="15"/>
        <end position="24"/>
    </location>
</feature>
<dbReference type="FunCoup" id="A0A0H2RHI1">
    <property type="interactions" value="639"/>
</dbReference>
<feature type="compositionally biased region" description="Acidic residues" evidence="1">
    <location>
        <begin position="60"/>
        <end position="69"/>
    </location>
</feature>
<dbReference type="Proteomes" id="UP000053477">
    <property type="component" value="Unassembled WGS sequence"/>
</dbReference>
<proteinExistence type="predicted"/>
<dbReference type="OrthoDB" id="331341at2759"/>
<dbReference type="EMBL" id="KQ086071">
    <property type="protein sequence ID" value="KLO08953.1"/>
    <property type="molecule type" value="Genomic_DNA"/>
</dbReference>
<dbReference type="InterPro" id="IPR039905">
    <property type="entry name" value="CD2BP2/Lin1"/>
</dbReference>
<feature type="region of interest" description="Disordered" evidence="1">
    <location>
        <begin position="1"/>
        <end position="155"/>
    </location>
</feature>
<evidence type="ECO:0000313" key="4">
    <source>
        <dbReference type="Proteomes" id="UP000053477"/>
    </source>
</evidence>
<sequence length="386" mass="43392">MTSRKRHEPSDSSTSRKHTQKKTRFVSPEDDPVKFSENVEEALEDHPSTTKRGRVKTEGYDSDSTDDGEGVVPSRRPGEGGADDDDEDMFAAEPKEDGGAEAGSAKKKEEKYLRLGDIEGQEFGDDRDSGDEALSEESEDEPIDEDEAERRRKAGMGYELSSFNMREEMEEGKFTDNGMYVRSFDPHAVHDKWMDGTDEREMKKARRAQRAQRRLEKERLKQEAGGPNGKPSKQEMEMEIVSMLKKGESVLEALARLGAKAKKSKDKEKSQPSPQASKIDRLTALASDLMSSGDIDIYDKTYEQLLRSIRSTGDVEPDWVPPSVKYEYKWDVPEAQATAGDQVFGPFGGDELRTWYDAKYFGDAGEKVKVRVVGGDWGDWDSIVDE</sequence>
<feature type="region of interest" description="Disordered" evidence="1">
    <location>
        <begin position="259"/>
        <end position="281"/>
    </location>
</feature>
<dbReference type="STRING" id="27342.A0A0H2RHI1"/>
<feature type="compositionally biased region" description="Basic and acidic residues" evidence="1">
    <location>
        <begin position="93"/>
        <end position="117"/>
    </location>
</feature>
<dbReference type="PANTHER" id="PTHR13138">
    <property type="entry name" value="PROTEIN LIN1"/>
    <property type="match status" value="1"/>
</dbReference>
<dbReference type="GO" id="GO:0005682">
    <property type="term" value="C:U5 snRNP"/>
    <property type="evidence" value="ECO:0007669"/>
    <property type="project" value="InterPro"/>
</dbReference>
<dbReference type="SUPFAM" id="SSF55277">
    <property type="entry name" value="GYF domain"/>
    <property type="match status" value="1"/>
</dbReference>
<protein>
    <recommendedName>
        <fullName evidence="2">GYF domain-containing protein</fullName>
    </recommendedName>
</protein>
<feature type="compositionally biased region" description="Acidic residues" evidence="1">
    <location>
        <begin position="81"/>
        <end position="90"/>
    </location>
</feature>
<feature type="domain" description="GYF" evidence="2">
    <location>
        <begin position="327"/>
        <end position="386"/>
    </location>
</feature>
<feature type="compositionally biased region" description="Acidic residues" evidence="1">
    <location>
        <begin position="119"/>
        <end position="147"/>
    </location>
</feature>
<feature type="compositionally biased region" description="Basic residues" evidence="1">
    <location>
        <begin position="203"/>
        <end position="212"/>
    </location>
</feature>
<dbReference type="InterPro" id="IPR035445">
    <property type="entry name" value="GYF-like_dom_sf"/>
</dbReference>
<evidence type="ECO:0000313" key="3">
    <source>
        <dbReference type="EMBL" id="KLO08953.1"/>
    </source>
</evidence>
<name>A0A0H2RHI1_9AGAM</name>
<keyword evidence="4" id="KW-1185">Reference proteome</keyword>
<evidence type="ECO:0000259" key="2">
    <source>
        <dbReference type="PROSITE" id="PS50829"/>
    </source>
</evidence>